<dbReference type="GO" id="GO:0033735">
    <property type="term" value="F:aspartate dehydrogenase [NAD(P)+] activity"/>
    <property type="evidence" value="ECO:0007669"/>
    <property type="project" value="InterPro"/>
</dbReference>
<gene>
    <name evidence="3" type="ORF">APZ42_018345</name>
</gene>
<dbReference type="InterPro" id="IPR002811">
    <property type="entry name" value="Asp_DH"/>
</dbReference>
<dbReference type="SUPFAM" id="SSF55347">
    <property type="entry name" value="Glyceraldehyde-3-phosphate dehydrogenase-like, C-terminal domain"/>
    <property type="match status" value="1"/>
</dbReference>
<accession>A0A164Z542</accession>
<dbReference type="PANTHER" id="PTHR31873:SF6">
    <property type="entry name" value="ASPARTATE DEHYDROGENASE DOMAIN-CONTAINING PROTEIN"/>
    <property type="match status" value="1"/>
</dbReference>
<dbReference type="AlphaFoldDB" id="A0A164Z542"/>
<dbReference type="PANTHER" id="PTHR31873">
    <property type="entry name" value="L-ASPARTATE DEHYDROGENASE-RELATED"/>
    <property type="match status" value="1"/>
</dbReference>
<dbReference type="STRING" id="35525.A0A164Z542"/>
<dbReference type="SUPFAM" id="SSF51735">
    <property type="entry name" value="NAD(P)-binding Rossmann-fold domains"/>
    <property type="match status" value="1"/>
</dbReference>
<dbReference type="GO" id="GO:0009435">
    <property type="term" value="P:NAD+ biosynthetic process"/>
    <property type="evidence" value="ECO:0007669"/>
    <property type="project" value="InterPro"/>
</dbReference>
<dbReference type="Proteomes" id="UP000076858">
    <property type="component" value="Unassembled WGS sequence"/>
</dbReference>
<dbReference type="PIRSF" id="PIRSF005227">
    <property type="entry name" value="Asp_dh_NAD_syn"/>
    <property type="match status" value="1"/>
</dbReference>
<comment type="similarity">
    <text evidence="1">Belongs to the L-aspartate dehydrogenase family.</text>
</comment>
<evidence type="ECO:0000313" key="4">
    <source>
        <dbReference type="Proteomes" id="UP000076858"/>
    </source>
</evidence>
<dbReference type="InterPro" id="IPR005106">
    <property type="entry name" value="Asp/hSer_DH_NAD-bd"/>
</dbReference>
<dbReference type="GO" id="GO:0050661">
    <property type="term" value="F:NADP binding"/>
    <property type="evidence" value="ECO:0007669"/>
    <property type="project" value="InterPro"/>
</dbReference>
<dbReference type="Pfam" id="PF03447">
    <property type="entry name" value="NAD_binding_3"/>
    <property type="match status" value="1"/>
</dbReference>
<name>A0A164Z542_9CRUS</name>
<dbReference type="Gene3D" id="3.30.360.10">
    <property type="entry name" value="Dihydrodipicolinate Reductase, domain 2"/>
    <property type="match status" value="1"/>
</dbReference>
<dbReference type="EMBL" id="LRGB01000781">
    <property type="protein sequence ID" value="KZS15950.1"/>
    <property type="molecule type" value="Genomic_DNA"/>
</dbReference>
<dbReference type="OrthoDB" id="4310724at2759"/>
<dbReference type="InterPro" id="IPR011182">
    <property type="entry name" value="L-Asp_DH"/>
</dbReference>
<dbReference type="Pfam" id="PF01958">
    <property type="entry name" value="Asp_DH_C"/>
    <property type="match status" value="1"/>
</dbReference>
<organism evidence="3 4">
    <name type="scientific">Daphnia magna</name>
    <dbReference type="NCBI Taxonomy" id="35525"/>
    <lineage>
        <taxon>Eukaryota</taxon>
        <taxon>Metazoa</taxon>
        <taxon>Ecdysozoa</taxon>
        <taxon>Arthropoda</taxon>
        <taxon>Crustacea</taxon>
        <taxon>Branchiopoda</taxon>
        <taxon>Diplostraca</taxon>
        <taxon>Cladocera</taxon>
        <taxon>Anomopoda</taxon>
        <taxon>Daphniidae</taxon>
        <taxon>Daphnia</taxon>
    </lineage>
</organism>
<comment type="caution">
    <text evidence="3">The sequence shown here is derived from an EMBL/GenBank/DDBJ whole genome shotgun (WGS) entry which is preliminary data.</text>
</comment>
<sequence length="281" mass="30769">MIKLRIGIVGFGHLGQYLYSMLESHPQFEIAFVWNRSKNVLIDRHVAPSLILDKLENIFELEVDLIVEVAHPSITKKYGQLFLEHGAYFIGSPTALADQETYDLLQKATNTQNRAVYVPSGALWGGEDIRRMALQGTLKGLTITMAKHPSSFKLTDSEGDITTITEPKVVHEGSVRQLCPLAPNNVNTMAAAAVAASNLGFDMVYGRIIADPSLLDWHVIEVEVTGPSQADGRTFTTKTIRKNPADPGAVTGTATFGSFFSSLLNAARRHGYHPETGFILC</sequence>
<keyword evidence="4" id="KW-1185">Reference proteome</keyword>
<evidence type="ECO:0000313" key="3">
    <source>
        <dbReference type="EMBL" id="KZS15950.1"/>
    </source>
</evidence>
<evidence type="ECO:0000256" key="1">
    <source>
        <dbReference type="ARBA" id="ARBA00008331"/>
    </source>
</evidence>
<dbReference type="InterPro" id="IPR036291">
    <property type="entry name" value="NAD(P)-bd_dom_sf"/>
</dbReference>
<proteinExistence type="inferred from homology"/>
<reference evidence="3 4" key="1">
    <citation type="submission" date="2016-03" db="EMBL/GenBank/DDBJ databases">
        <title>EvidentialGene: Evidence-directed Construction of Genes on Genomes.</title>
        <authorList>
            <person name="Gilbert D.G."/>
            <person name="Choi J.-H."/>
            <person name="Mockaitis K."/>
            <person name="Colbourne J."/>
            <person name="Pfrender M."/>
        </authorList>
    </citation>
    <scope>NUCLEOTIDE SEQUENCE [LARGE SCALE GENOMIC DNA]</scope>
    <source>
        <strain evidence="3 4">Xinb3</strain>
        <tissue evidence="3">Complete organism</tissue>
    </source>
</reference>
<protein>
    <recommendedName>
        <fullName evidence="2">Aspartate dehydrogenase domain-containing protein</fullName>
    </recommendedName>
</protein>
<evidence type="ECO:0000256" key="2">
    <source>
        <dbReference type="ARBA" id="ARBA00020169"/>
    </source>
</evidence>
<dbReference type="Gene3D" id="3.40.50.720">
    <property type="entry name" value="NAD(P)-binding Rossmann-like Domain"/>
    <property type="match status" value="1"/>
</dbReference>